<keyword evidence="3 5" id="KW-0403">Intermediate filament</keyword>
<dbReference type="PROSITE" id="PS51842">
    <property type="entry name" value="IF_ROD_2"/>
    <property type="match status" value="1"/>
</dbReference>
<dbReference type="Proteomes" id="UP000046395">
    <property type="component" value="Unassembled WGS sequence"/>
</dbReference>
<dbReference type="Gene3D" id="1.20.5.170">
    <property type="match status" value="1"/>
</dbReference>
<dbReference type="Gene3D" id="1.20.5.1160">
    <property type="entry name" value="Vasodilator-stimulated phosphoprotein"/>
    <property type="match status" value="2"/>
</dbReference>
<feature type="coiled-coil region" evidence="7">
    <location>
        <begin position="367"/>
        <end position="461"/>
    </location>
</feature>
<dbReference type="FunFam" id="1.20.5.1160:FF:000016">
    <property type="entry name" value="Intermediate filament protein A"/>
    <property type="match status" value="1"/>
</dbReference>
<dbReference type="Pfam" id="PF00932">
    <property type="entry name" value="LTD"/>
    <property type="match status" value="1"/>
</dbReference>
<accession>A0A5S6QTH2</accession>
<feature type="compositionally biased region" description="Basic and acidic residues" evidence="8">
    <location>
        <begin position="1"/>
        <end position="12"/>
    </location>
</feature>
<dbReference type="GO" id="GO:0031507">
    <property type="term" value="P:heterochromatin formation"/>
    <property type="evidence" value="ECO:0007669"/>
    <property type="project" value="TreeGrafter"/>
</dbReference>
<dbReference type="FunFam" id="1.20.5.170:FF:000058">
    <property type="entry name" value="Intermediate filament protein B"/>
    <property type="match status" value="1"/>
</dbReference>
<dbReference type="PROSITE" id="PS51841">
    <property type="entry name" value="LTD"/>
    <property type="match status" value="1"/>
</dbReference>
<dbReference type="InterPro" id="IPR016451">
    <property type="entry name" value="Intermed_filament_ifa/ifb"/>
</dbReference>
<dbReference type="PANTHER" id="PTHR45721:SF12">
    <property type="entry name" value="INTERMEDIATE FILAMENT PROTEIN IFA-1"/>
    <property type="match status" value="1"/>
</dbReference>
<sequence length="620" mass="70756">MPEVKTTSKTEKTSISTEGGHTVRTTVKSEEHRADSYGLSNMDGGEYRSTISARPGFSRSSPSATLASPGGGRVLKIVTEMGSTSFSGMSPSFHQAGAASAILESREREKKEMQDLNDRLASYIEKVRFLEAQNRKLANDLEALRSRWGKDTSSVKQMYEGELAEARKLIDDTAKSKAGLESQISRLQTELADFRKKYEEAVRQREGDRENIDGLLTQLSEFEAEANLLRRRLQGLEDEAARLKKENVRLQSELQKARTDLDQETLNRIDYQNQVQTLLEEIDFIRRVHDQEIKELQALAARDTTAENREFFKNELALAIRDIRNEYDAISVQNKSDMDSWYKLKVQEIQTASARQTMETGYQKEEVRRLRTQMGDLRGKLADLESRNSLLEKQVQELTYQLEDDQRQYESALNDRDAQIRKMREECQALMVELQMLLDTKQTLDAEIAIYRKMLEGEENRTGLRQLVEQVVKTHSLQQQEDTESMRVVKGEMATRTSFQRSAKGNVSIGECSPEGKFIILENTHRSKDESLDEWKLKRKIDGKREVVFTFPSKFTLKAGKSVKVWAKNQGGTNDPPSQLVFDEDTWGVGQNIQTVLYTKDGEEKATHIQRSSQQTSTTA</sequence>
<dbReference type="SUPFAM" id="SSF57997">
    <property type="entry name" value="Tropomyosin"/>
    <property type="match status" value="1"/>
</dbReference>
<comment type="similarity">
    <text evidence="5 6">Belongs to the intermediate filament family.</text>
</comment>
<name>A0A5S6QTH2_TRIMR</name>
<evidence type="ECO:0000256" key="4">
    <source>
        <dbReference type="ARBA" id="ARBA00023054"/>
    </source>
</evidence>
<evidence type="ECO:0000256" key="2">
    <source>
        <dbReference type="ARBA" id="ARBA00022490"/>
    </source>
</evidence>
<evidence type="ECO:0000256" key="6">
    <source>
        <dbReference type="RuleBase" id="RU000685"/>
    </source>
</evidence>
<evidence type="ECO:0000313" key="11">
    <source>
        <dbReference type="Proteomes" id="UP000046395"/>
    </source>
</evidence>
<dbReference type="GO" id="GO:0005737">
    <property type="term" value="C:cytoplasm"/>
    <property type="evidence" value="ECO:0007669"/>
    <property type="project" value="UniProtKB-SubCell"/>
</dbReference>
<dbReference type="InterPro" id="IPR018039">
    <property type="entry name" value="IF_conserved"/>
</dbReference>
<dbReference type="FunFam" id="2.60.40.1260:FF:000003">
    <property type="entry name" value="Intermediate filament protein A"/>
    <property type="match status" value="1"/>
</dbReference>
<feature type="coiled-coil region" evidence="7">
    <location>
        <begin position="99"/>
        <end position="281"/>
    </location>
</feature>
<dbReference type="STRING" id="70415.A0A5S6QTH2"/>
<evidence type="ECO:0000313" key="12">
    <source>
        <dbReference type="WBParaSite" id="TMUE_2000010423.1"/>
    </source>
</evidence>
<protein>
    <submittedName>
        <fullName evidence="12">Intermediate filament protein ifa-1</fullName>
    </submittedName>
</protein>
<dbReference type="Gene3D" id="1.20.5.500">
    <property type="entry name" value="Single helix bin"/>
    <property type="match status" value="1"/>
</dbReference>
<dbReference type="GO" id="GO:0005882">
    <property type="term" value="C:intermediate filament"/>
    <property type="evidence" value="ECO:0007669"/>
    <property type="project" value="UniProtKB-UniRule"/>
</dbReference>
<evidence type="ECO:0000256" key="3">
    <source>
        <dbReference type="ARBA" id="ARBA00022754"/>
    </source>
</evidence>
<dbReference type="SUPFAM" id="SSF74853">
    <property type="entry name" value="Lamin A/C globular tail domain"/>
    <property type="match status" value="1"/>
</dbReference>
<evidence type="ECO:0000259" key="10">
    <source>
        <dbReference type="PROSITE" id="PS51842"/>
    </source>
</evidence>
<feature type="domain" description="IF rod" evidence="10">
    <location>
        <begin position="109"/>
        <end position="462"/>
    </location>
</feature>
<evidence type="ECO:0000256" key="8">
    <source>
        <dbReference type="SAM" id="MobiDB-lite"/>
    </source>
</evidence>
<dbReference type="GO" id="GO:0051664">
    <property type="term" value="P:nuclear pore localization"/>
    <property type="evidence" value="ECO:0007669"/>
    <property type="project" value="TreeGrafter"/>
</dbReference>
<dbReference type="GO" id="GO:0090435">
    <property type="term" value="P:protein localization to nuclear envelope"/>
    <property type="evidence" value="ECO:0007669"/>
    <property type="project" value="TreeGrafter"/>
</dbReference>
<dbReference type="PROSITE" id="PS00226">
    <property type="entry name" value="IF_ROD_1"/>
    <property type="match status" value="1"/>
</dbReference>
<keyword evidence="2" id="KW-0963">Cytoplasm</keyword>
<dbReference type="GO" id="GO:0007097">
    <property type="term" value="P:nuclear migration"/>
    <property type="evidence" value="ECO:0007669"/>
    <property type="project" value="TreeGrafter"/>
</dbReference>
<dbReference type="GO" id="GO:0006998">
    <property type="term" value="P:nuclear envelope organization"/>
    <property type="evidence" value="ECO:0007669"/>
    <property type="project" value="TreeGrafter"/>
</dbReference>
<comment type="subcellular location">
    <subcellularLocation>
        <location evidence="1">Cytoplasm</location>
    </subcellularLocation>
</comment>
<organism evidence="11 12">
    <name type="scientific">Trichuris muris</name>
    <name type="common">Mouse whipworm</name>
    <dbReference type="NCBI Taxonomy" id="70415"/>
    <lineage>
        <taxon>Eukaryota</taxon>
        <taxon>Metazoa</taxon>
        <taxon>Ecdysozoa</taxon>
        <taxon>Nematoda</taxon>
        <taxon>Enoplea</taxon>
        <taxon>Dorylaimia</taxon>
        <taxon>Trichinellida</taxon>
        <taxon>Trichuridae</taxon>
        <taxon>Trichuris</taxon>
    </lineage>
</organism>
<evidence type="ECO:0000259" key="9">
    <source>
        <dbReference type="PROSITE" id="PS51841"/>
    </source>
</evidence>
<reference evidence="12" key="1">
    <citation type="submission" date="2019-12" db="UniProtKB">
        <authorList>
            <consortium name="WormBaseParasite"/>
        </authorList>
    </citation>
    <scope>IDENTIFICATION</scope>
</reference>
<dbReference type="Gene3D" id="2.60.40.1260">
    <property type="entry name" value="Lamin Tail domain"/>
    <property type="match status" value="1"/>
</dbReference>
<dbReference type="AlphaFoldDB" id="A0A5S6QTH2"/>
<dbReference type="InterPro" id="IPR001322">
    <property type="entry name" value="Lamin_tail_dom"/>
</dbReference>
<dbReference type="SMART" id="SM01391">
    <property type="entry name" value="Filament"/>
    <property type="match status" value="1"/>
</dbReference>
<dbReference type="PIRSF" id="PIRSF005546">
    <property type="entry name" value="Intermed_filamnt_Ifb-2"/>
    <property type="match status" value="1"/>
</dbReference>
<evidence type="ECO:0000256" key="7">
    <source>
        <dbReference type="SAM" id="Coils"/>
    </source>
</evidence>
<evidence type="ECO:0000256" key="1">
    <source>
        <dbReference type="ARBA" id="ARBA00004496"/>
    </source>
</evidence>
<keyword evidence="11" id="KW-1185">Reference proteome</keyword>
<proteinExistence type="inferred from homology"/>
<dbReference type="WBParaSite" id="TMUE_2000010423.1">
    <property type="protein sequence ID" value="TMUE_2000010423.1"/>
    <property type="gene ID" value="WBGene00291505"/>
</dbReference>
<dbReference type="InterPro" id="IPR036415">
    <property type="entry name" value="Lamin_tail_dom_sf"/>
</dbReference>
<dbReference type="FunFam" id="1.20.5.1160:FF:000023">
    <property type="entry name" value="Intermediate filament protein ifa-1"/>
    <property type="match status" value="1"/>
</dbReference>
<dbReference type="GO" id="GO:0005652">
    <property type="term" value="C:nuclear lamina"/>
    <property type="evidence" value="ECO:0007669"/>
    <property type="project" value="TreeGrafter"/>
</dbReference>
<dbReference type="PANTHER" id="PTHR45721">
    <property type="entry name" value="LAMIN DM0-RELATED"/>
    <property type="match status" value="1"/>
</dbReference>
<evidence type="ECO:0000256" key="5">
    <source>
        <dbReference type="PIRNR" id="PIRNR005546"/>
    </source>
</evidence>
<keyword evidence="4 5" id="KW-0175">Coiled coil</keyword>
<dbReference type="InterPro" id="IPR039008">
    <property type="entry name" value="IF_rod_dom"/>
</dbReference>
<dbReference type="SUPFAM" id="SSF64593">
    <property type="entry name" value="Intermediate filament protein, coiled coil region"/>
    <property type="match status" value="2"/>
</dbReference>
<dbReference type="GO" id="GO:0005200">
    <property type="term" value="F:structural constituent of cytoskeleton"/>
    <property type="evidence" value="ECO:0007669"/>
    <property type="project" value="TreeGrafter"/>
</dbReference>
<feature type="domain" description="LTD" evidence="9">
    <location>
        <begin position="495"/>
        <end position="612"/>
    </location>
</feature>
<dbReference type="Pfam" id="PF00038">
    <property type="entry name" value="Filament"/>
    <property type="match status" value="2"/>
</dbReference>
<feature type="region of interest" description="Disordered" evidence="8">
    <location>
        <begin position="1"/>
        <end position="70"/>
    </location>
</feature>